<reference evidence="1" key="1">
    <citation type="submission" date="2025-08" db="UniProtKB">
        <authorList>
            <consortium name="Ensembl"/>
        </authorList>
    </citation>
    <scope>IDENTIFICATION</scope>
</reference>
<dbReference type="Ensembl" id="ENSLLTT00000015229.1">
    <property type="protein sequence ID" value="ENSLLTP00000014651.1"/>
    <property type="gene ID" value="ENSLLTG00000011235.1"/>
</dbReference>
<evidence type="ECO:0000313" key="2">
    <source>
        <dbReference type="Proteomes" id="UP000694406"/>
    </source>
</evidence>
<keyword evidence="2" id="KW-1185">Reference proteome</keyword>
<reference evidence="1" key="2">
    <citation type="submission" date="2025-09" db="UniProtKB">
        <authorList>
            <consortium name="Ensembl"/>
        </authorList>
    </citation>
    <scope>IDENTIFICATION</scope>
</reference>
<dbReference type="Proteomes" id="UP000694406">
    <property type="component" value="Unplaced"/>
</dbReference>
<name>A0A8C5S9R1_LATLA</name>
<dbReference type="AlphaFoldDB" id="A0A8C5S9R1"/>
<organism evidence="1 2">
    <name type="scientific">Laticauda laticaudata</name>
    <name type="common">Blue-ringed sea krait</name>
    <name type="synonym">Blue-lipped sea krait</name>
    <dbReference type="NCBI Taxonomy" id="8630"/>
    <lineage>
        <taxon>Eukaryota</taxon>
        <taxon>Metazoa</taxon>
        <taxon>Chordata</taxon>
        <taxon>Craniata</taxon>
        <taxon>Vertebrata</taxon>
        <taxon>Euteleostomi</taxon>
        <taxon>Lepidosauria</taxon>
        <taxon>Squamata</taxon>
        <taxon>Bifurcata</taxon>
        <taxon>Unidentata</taxon>
        <taxon>Episquamata</taxon>
        <taxon>Toxicofera</taxon>
        <taxon>Serpentes</taxon>
        <taxon>Colubroidea</taxon>
        <taxon>Elapidae</taxon>
        <taxon>Laticaudinae</taxon>
        <taxon>Laticauda</taxon>
    </lineage>
</organism>
<protein>
    <submittedName>
        <fullName evidence="1">Uncharacterized protein</fullName>
    </submittedName>
</protein>
<evidence type="ECO:0000313" key="1">
    <source>
        <dbReference type="Ensembl" id="ENSLLTP00000014651.1"/>
    </source>
</evidence>
<proteinExistence type="predicted"/>
<accession>A0A8C5S9R1</accession>
<sequence>MDDVRVQWVGERLQRGLGHSDPSPFEELLNRNDGEETEQLLHFLNMSASAEDSQAAGLFFRQELRLDEIDVEIGARPAHLRWLAGDGLLGTCRCPSRKKRNPLPKESHSLLPMTPPPQKIVKQEVYNLYYHMAVNDIPEEFVESDTIFFLRETAETVSEPNDLAEANDVLPEVLEYGILNNNTLLMLKQILALVRGFSWLGVIFRPSLWLCGGLSSEVDNPLVFDSYQNLRNEFLMNMQKFLSHIQRTIQQIEGELWLGGTIMSITGEGNFTTCGLRLPEFLRQSWEWKSMAHSCPPLL</sequence>